<organism evidence="2 3">
    <name type="scientific">Dactylosporangium darangshiense</name>
    <dbReference type="NCBI Taxonomy" id="579108"/>
    <lineage>
        <taxon>Bacteria</taxon>
        <taxon>Bacillati</taxon>
        <taxon>Actinomycetota</taxon>
        <taxon>Actinomycetes</taxon>
        <taxon>Micromonosporales</taxon>
        <taxon>Micromonosporaceae</taxon>
        <taxon>Dactylosporangium</taxon>
    </lineage>
</organism>
<evidence type="ECO:0000313" key="2">
    <source>
        <dbReference type="EMBL" id="GAA4261302.1"/>
    </source>
</evidence>
<accession>A0ABP8DPT6</accession>
<comment type="caution">
    <text evidence="2">The sequence shown here is derived from an EMBL/GenBank/DDBJ whole genome shotgun (WGS) entry which is preliminary data.</text>
</comment>
<evidence type="ECO:0000256" key="1">
    <source>
        <dbReference type="SAM" id="MobiDB-lite"/>
    </source>
</evidence>
<feature type="region of interest" description="Disordered" evidence="1">
    <location>
        <begin position="33"/>
        <end position="57"/>
    </location>
</feature>
<dbReference type="Proteomes" id="UP001500620">
    <property type="component" value="Unassembled WGS sequence"/>
</dbReference>
<name>A0ABP8DPT6_9ACTN</name>
<keyword evidence="3" id="KW-1185">Reference proteome</keyword>
<gene>
    <name evidence="2" type="ORF">GCM10022255_093400</name>
</gene>
<proteinExistence type="predicted"/>
<dbReference type="EMBL" id="BAABAT010000045">
    <property type="protein sequence ID" value="GAA4261302.1"/>
    <property type="molecule type" value="Genomic_DNA"/>
</dbReference>
<feature type="compositionally biased region" description="Gly residues" evidence="1">
    <location>
        <begin position="34"/>
        <end position="49"/>
    </location>
</feature>
<evidence type="ECO:0000313" key="3">
    <source>
        <dbReference type="Proteomes" id="UP001500620"/>
    </source>
</evidence>
<sequence length="57" mass="6009">MLTGDLQMLRGAVEWYRRTPRRLALAAALEDAADGGGPAWSGSAVWGGGTHRRGEVG</sequence>
<protein>
    <submittedName>
        <fullName evidence="2">Uncharacterized protein</fullName>
    </submittedName>
</protein>
<reference evidence="3" key="1">
    <citation type="journal article" date="2019" name="Int. J. Syst. Evol. Microbiol.">
        <title>The Global Catalogue of Microorganisms (GCM) 10K type strain sequencing project: providing services to taxonomists for standard genome sequencing and annotation.</title>
        <authorList>
            <consortium name="The Broad Institute Genomics Platform"/>
            <consortium name="The Broad Institute Genome Sequencing Center for Infectious Disease"/>
            <person name="Wu L."/>
            <person name="Ma J."/>
        </authorList>
    </citation>
    <scope>NUCLEOTIDE SEQUENCE [LARGE SCALE GENOMIC DNA]</scope>
    <source>
        <strain evidence="3">JCM 17441</strain>
    </source>
</reference>